<sequence>MKLTQKLSILITAGAVLATTVACGGGNDAGGDGATGTITFTWWGGDDRAVKYKEAIALFEAANPDIKVKTSFTDFPNYWTARSTEAAGRALPDVMQMDLSYLREYAENDHLADLSGLSDIDTSGFDEGQLNAGKVDEKLLGLSAGTNTFALFVNPAVVEKAGVEPLAEDYTWEDWNAWILDVQKAGAEQKGQPITATADYRGTLWIFIQWLVQKGVDPYTADGKIAFTQDHIKEFLALGDGPNQAKAFSSANRITQLKPKSPFLVSEQASELNWDNFTATYVTDMDTEIQLLPPPSGADGTKGMFWKPSMLLSVANNSERKVAAAKLTDFLLTDPEVGKIFGNSRGVPSNTAQREAVVSEEGSPDALTTAYEEAMTEHVTAETPVPIKGFGTLEATWLRLAEDLSYGKISNDEFVEQWWAEAEMATL</sequence>
<dbReference type="PROSITE" id="PS51257">
    <property type="entry name" value="PROKAR_LIPOPROTEIN"/>
    <property type="match status" value="1"/>
</dbReference>
<evidence type="ECO:0000313" key="3">
    <source>
        <dbReference type="Proteomes" id="UP001138997"/>
    </source>
</evidence>
<dbReference type="PANTHER" id="PTHR43649:SF30">
    <property type="entry name" value="ABC TRANSPORTER SUBSTRATE-BINDING PROTEIN"/>
    <property type="match status" value="1"/>
</dbReference>
<keyword evidence="1" id="KW-0732">Signal</keyword>
<evidence type="ECO:0000256" key="1">
    <source>
        <dbReference type="SAM" id="SignalP"/>
    </source>
</evidence>
<feature type="chain" id="PRO_5040814103" evidence="1">
    <location>
        <begin position="19"/>
        <end position="427"/>
    </location>
</feature>
<dbReference type="Pfam" id="PF01547">
    <property type="entry name" value="SBP_bac_1"/>
    <property type="match status" value="1"/>
</dbReference>
<dbReference type="Proteomes" id="UP001138997">
    <property type="component" value="Unassembled WGS sequence"/>
</dbReference>
<organism evidence="2 3">
    <name type="scientific">Kineosporia babensis</name>
    <dbReference type="NCBI Taxonomy" id="499548"/>
    <lineage>
        <taxon>Bacteria</taxon>
        <taxon>Bacillati</taxon>
        <taxon>Actinomycetota</taxon>
        <taxon>Actinomycetes</taxon>
        <taxon>Kineosporiales</taxon>
        <taxon>Kineosporiaceae</taxon>
        <taxon>Kineosporia</taxon>
    </lineage>
</organism>
<dbReference type="Gene3D" id="3.40.190.10">
    <property type="entry name" value="Periplasmic binding protein-like II"/>
    <property type="match status" value="2"/>
</dbReference>
<protein>
    <submittedName>
        <fullName evidence="2">ABC transporter substrate-binding protein</fullName>
    </submittedName>
</protein>
<dbReference type="PANTHER" id="PTHR43649">
    <property type="entry name" value="ARABINOSE-BINDING PROTEIN-RELATED"/>
    <property type="match status" value="1"/>
</dbReference>
<dbReference type="SUPFAM" id="SSF53850">
    <property type="entry name" value="Periplasmic binding protein-like II"/>
    <property type="match status" value="1"/>
</dbReference>
<proteinExistence type="predicted"/>
<reference evidence="2" key="1">
    <citation type="submission" date="2021-11" db="EMBL/GenBank/DDBJ databases">
        <title>Streptomyces corallinus and Kineosporia corallina sp. nov., two new coral-derived marine actinobacteria.</title>
        <authorList>
            <person name="Buangrab K."/>
            <person name="Sutthacheep M."/>
            <person name="Yeemin T."/>
            <person name="Harunari E."/>
            <person name="Igarashi Y."/>
            <person name="Sripreechasak P."/>
            <person name="Kanchanasin P."/>
            <person name="Tanasupawat S."/>
            <person name="Phongsopitanun W."/>
        </authorList>
    </citation>
    <scope>NUCLEOTIDE SEQUENCE</scope>
    <source>
        <strain evidence="2">JCM 31032</strain>
    </source>
</reference>
<keyword evidence="3" id="KW-1185">Reference proteome</keyword>
<dbReference type="RefSeq" id="WP_231449090.1">
    <property type="nucleotide sequence ID" value="NZ_JAJOMB010000028.1"/>
</dbReference>
<dbReference type="InterPro" id="IPR006059">
    <property type="entry name" value="SBP"/>
</dbReference>
<evidence type="ECO:0000313" key="2">
    <source>
        <dbReference type="EMBL" id="MCD5316237.1"/>
    </source>
</evidence>
<accession>A0A9X1NJI9</accession>
<gene>
    <name evidence="2" type="ORF">LR394_35605</name>
</gene>
<dbReference type="EMBL" id="JAJOMB010000028">
    <property type="protein sequence ID" value="MCD5316237.1"/>
    <property type="molecule type" value="Genomic_DNA"/>
</dbReference>
<comment type="caution">
    <text evidence="2">The sequence shown here is derived from an EMBL/GenBank/DDBJ whole genome shotgun (WGS) entry which is preliminary data.</text>
</comment>
<feature type="signal peptide" evidence="1">
    <location>
        <begin position="1"/>
        <end position="18"/>
    </location>
</feature>
<name>A0A9X1NJI9_9ACTN</name>
<dbReference type="InterPro" id="IPR050490">
    <property type="entry name" value="Bact_solute-bd_prot1"/>
</dbReference>
<dbReference type="AlphaFoldDB" id="A0A9X1NJI9"/>